<accession>A0A7V2SKS7</accession>
<gene>
    <name evidence="2" type="ORF">ENJ74_01675</name>
</gene>
<feature type="non-terminal residue" evidence="2">
    <location>
        <position position="189"/>
    </location>
</feature>
<dbReference type="Proteomes" id="UP000885722">
    <property type="component" value="Unassembled WGS sequence"/>
</dbReference>
<dbReference type="AlphaFoldDB" id="A0A7V2SKS7"/>
<comment type="caution">
    <text evidence="2">The sequence shown here is derived from an EMBL/GenBank/DDBJ whole genome shotgun (WGS) entry which is preliminary data.</text>
</comment>
<dbReference type="InterPro" id="IPR050397">
    <property type="entry name" value="Env_Response_Regulators"/>
</dbReference>
<dbReference type="SUPFAM" id="SSF51206">
    <property type="entry name" value="cAMP-binding domain-like"/>
    <property type="match status" value="1"/>
</dbReference>
<dbReference type="CDD" id="cd00038">
    <property type="entry name" value="CAP_ED"/>
    <property type="match status" value="1"/>
</dbReference>
<organism evidence="2">
    <name type="scientific">Nitratifractor salsuginis</name>
    <dbReference type="NCBI Taxonomy" id="269261"/>
    <lineage>
        <taxon>Bacteria</taxon>
        <taxon>Pseudomonadati</taxon>
        <taxon>Campylobacterota</taxon>
        <taxon>Epsilonproteobacteria</taxon>
        <taxon>Campylobacterales</taxon>
        <taxon>Sulfurovaceae</taxon>
        <taxon>Nitratifractor</taxon>
    </lineage>
</organism>
<reference evidence="2" key="1">
    <citation type="journal article" date="2020" name="mSystems">
        <title>Genome- and Community-Level Interaction Insights into Carbon Utilization and Element Cycling Functions of Hydrothermarchaeota in Hydrothermal Sediment.</title>
        <authorList>
            <person name="Zhou Z."/>
            <person name="Liu Y."/>
            <person name="Xu W."/>
            <person name="Pan J."/>
            <person name="Luo Z.H."/>
            <person name="Li M."/>
        </authorList>
    </citation>
    <scope>NUCLEOTIDE SEQUENCE [LARGE SCALE GENOMIC DNA]</scope>
    <source>
        <strain evidence="2">HyVt-513</strain>
    </source>
</reference>
<name>A0A7V2SKS7_9BACT</name>
<dbReference type="Gene3D" id="2.60.120.10">
    <property type="entry name" value="Jelly Rolls"/>
    <property type="match status" value="1"/>
</dbReference>
<sequence length="189" mass="21678">MKDKGDPVRFQLESFNAISEQLRREIEAVGKIVAFDKHDVLFDVDETLEHFFFFLSGKVKIFDMNLNNGKEQTLYLLGRGDMFDTVTLLDGKPHEVMSEILEAGEALRVPIGKVREWMYDYPIFGEIVLKYVAGQLRHVEELAADLTLLDTRERLIKLIVENIEKSRHTGQNMLENLSHAEIAKLIGTV</sequence>
<dbReference type="InterPro" id="IPR018490">
    <property type="entry name" value="cNMP-bd_dom_sf"/>
</dbReference>
<protein>
    <submittedName>
        <fullName evidence="2">Crp/Fnr family transcriptional regulator</fullName>
    </submittedName>
</protein>
<evidence type="ECO:0000313" key="2">
    <source>
        <dbReference type="EMBL" id="HFC03558.1"/>
    </source>
</evidence>
<dbReference type="EMBL" id="DRNO01000112">
    <property type="protein sequence ID" value="HFC03558.1"/>
    <property type="molecule type" value="Genomic_DNA"/>
</dbReference>
<dbReference type="InterPro" id="IPR000595">
    <property type="entry name" value="cNMP-bd_dom"/>
</dbReference>
<dbReference type="PANTHER" id="PTHR24567">
    <property type="entry name" value="CRP FAMILY TRANSCRIPTIONAL REGULATORY PROTEIN"/>
    <property type="match status" value="1"/>
</dbReference>
<dbReference type="PANTHER" id="PTHR24567:SF26">
    <property type="entry name" value="REGULATORY PROTEIN YEIL"/>
    <property type="match status" value="1"/>
</dbReference>
<dbReference type="Pfam" id="PF00027">
    <property type="entry name" value="cNMP_binding"/>
    <property type="match status" value="1"/>
</dbReference>
<dbReference type="InterPro" id="IPR014710">
    <property type="entry name" value="RmlC-like_jellyroll"/>
</dbReference>
<dbReference type="GO" id="GO:0003700">
    <property type="term" value="F:DNA-binding transcription factor activity"/>
    <property type="evidence" value="ECO:0007669"/>
    <property type="project" value="TreeGrafter"/>
</dbReference>
<dbReference type="PROSITE" id="PS50042">
    <property type="entry name" value="CNMP_BINDING_3"/>
    <property type="match status" value="1"/>
</dbReference>
<evidence type="ECO:0000259" key="1">
    <source>
        <dbReference type="PROSITE" id="PS50042"/>
    </source>
</evidence>
<proteinExistence type="predicted"/>
<dbReference type="GO" id="GO:0005829">
    <property type="term" value="C:cytosol"/>
    <property type="evidence" value="ECO:0007669"/>
    <property type="project" value="TreeGrafter"/>
</dbReference>
<dbReference type="SMART" id="SM00100">
    <property type="entry name" value="cNMP"/>
    <property type="match status" value="1"/>
</dbReference>
<feature type="domain" description="Cyclic nucleotide-binding" evidence="1">
    <location>
        <begin position="14"/>
        <end position="93"/>
    </location>
</feature>